<organism evidence="14 15">
    <name type="scientific">Dissophora globulifera</name>
    <dbReference type="NCBI Taxonomy" id="979702"/>
    <lineage>
        <taxon>Eukaryota</taxon>
        <taxon>Fungi</taxon>
        <taxon>Fungi incertae sedis</taxon>
        <taxon>Mucoromycota</taxon>
        <taxon>Mortierellomycotina</taxon>
        <taxon>Mortierellomycetes</taxon>
        <taxon>Mortierellales</taxon>
        <taxon>Mortierellaceae</taxon>
        <taxon>Dissophora</taxon>
    </lineage>
</organism>
<dbReference type="OrthoDB" id="7813104at2759"/>
<dbReference type="InterPro" id="IPR035427">
    <property type="entry name" value="Tim10-like_dom_sf"/>
</dbReference>
<evidence type="ECO:0000256" key="6">
    <source>
        <dbReference type="ARBA" id="ARBA00022833"/>
    </source>
</evidence>
<comment type="caution">
    <text evidence="14">The sequence shown here is derived from an EMBL/GenBank/DDBJ whole genome shotgun (WGS) entry which is preliminary data.</text>
</comment>
<dbReference type="Gene3D" id="1.10.287.810">
    <property type="entry name" value="Mitochondrial import inner membrane translocase subunit tim13 like domains"/>
    <property type="match status" value="1"/>
</dbReference>
<keyword evidence="10 12" id="KW-1015">Disulfide bond</keyword>
<evidence type="ECO:0000256" key="3">
    <source>
        <dbReference type="ARBA" id="ARBA00022448"/>
    </source>
</evidence>
<keyword evidence="5 12" id="KW-0472">Membrane</keyword>
<dbReference type="GO" id="GO:0042719">
    <property type="term" value="C:mitochondrial intermembrane space chaperone complex"/>
    <property type="evidence" value="ECO:0007669"/>
    <property type="project" value="UniProtKB-ARBA"/>
</dbReference>
<dbReference type="GO" id="GO:0015031">
    <property type="term" value="P:protein transport"/>
    <property type="evidence" value="ECO:0007669"/>
    <property type="project" value="UniProtKB-KW"/>
</dbReference>
<dbReference type="InterPro" id="IPR004217">
    <property type="entry name" value="Tim10-like"/>
</dbReference>
<dbReference type="GO" id="GO:0045039">
    <property type="term" value="P:protein insertion into mitochondrial inner membrane"/>
    <property type="evidence" value="ECO:0007669"/>
    <property type="project" value="UniProtKB-ARBA"/>
</dbReference>
<evidence type="ECO:0000256" key="10">
    <source>
        <dbReference type="ARBA" id="ARBA00023157"/>
    </source>
</evidence>
<evidence type="ECO:0000259" key="13">
    <source>
        <dbReference type="Pfam" id="PF02953"/>
    </source>
</evidence>
<keyword evidence="8 12" id="KW-0811">Translocation</keyword>
<comment type="similarity">
    <text evidence="2 12">Belongs to the small Tim family.</text>
</comment>
<sequence>MSDFGNYGGGSMEAKKQQVMDQVRGELALANAQELVNKINEKCFARCVLKPGGKLDNSEQTCVANCMDRYMEAWNIVSRTYIGRVQREAQNMGGGGGL</sequence>
<evidence type="ECO:0000256" key="9">
    <source>
        <dbReference type="ARBA" id="ARBA00023128"/>
    </source>
</evidence>
<evidence type="ECO:0000256" key="7">
    <source>
        <dbReference type="ARBA" id="ARBA00022927"/>
    </source>
</evidence>
<comment type="subunit">
    <text evidence="12">Heterohexamer.</text>
</comment>
<keyword evidence="11 12" id="KW-0143">Chaperone</keyword>
<dbReference type="GO" id="GO:0005743">
    <property type="term" value="C:mitochondrial inner membrane"/>
    <property type="evidence" value="ECO:0007669"/>
    <property type="project" value="UniProtKB-SubCell"/>
</dbReference>
<keyword evidence="5 12" id="KW-0999">Mitochondrion inner membrane</keyword>
<evidence type="ECO:0000256" key="2">
    <source>
        <dbReference type="ARBA" id="ARBA00006720"/>
    </source>
</evidence>
<evidence type="ECO:0000256" key="5">
    <source>
        <dbReference type="ARBA" id="ARBA00022792"/>
    </source>
</evidence>
<evidence type="ECO:0000256" key="12">
    <source>
        <dbReference type="RuleBase" id="RU367043"/>
    </source>
</evidence>
<evidence type="ECO:0000313" key="14">
    <source>
        <dbReference type="EMBL" id="KAG0320233.1"/>
    </source>
</evidence>
<keyword evidence="6" id="KW-0862">Zinc</keyword>
<evidence type="ECO:0000256" key="1">
    <source>
        <dbReference type="ARBA" id="ARBA00004137"/>
    </source>
</evidence>
<gene>
    <name evidence="14" type="primary">TIMM13</name>
    <name evidence="14" type="ORF">BGZ99_004656</name>
</gene>
<dbReference type="GO" id="GO:0046872">
    <property type="term" value="F:metal ion binding"/>
    <property type="evidence" value="ECO:0007669"/>
    <property type="project" value="UniProtKB-KW"/>
</dbReference>
<dbReference type="Pfam" id="PF02953">
    <property type="entry name" value="zf-Tim10_DDP"/>
    <property type="match status" value="1"/>
</dbReference>
<reference evidence="14" key="1">
    <citation type="journal article" date="2020" name="Fungal Divers.">
        <title>Resolving the Mortierellaceae phylogeny through synthesis of multi-gene phylogenetics and phylogenomics.</title>
        <authorList>
            <person name="Vandepol N."/>
            <person name="Liber J."/>
            <person name="Desiro A."/>
            <person name="Na H."/>
            <person name="Kennedy M."/>
            <person name="Barry K."/>
            <person name="Grigoriev I.V."/>
            <person name="Miller A.N."/>
            <person name="O'Donnell K."/>
            <person name="Stajich J.E."/>
            <person name="Bonito G."/>
        </authorList>
    </citation>
    <scope>NUCLEOTIDE SEQUENCE</scope>
    <source>
        <strain evidence="14">REB-010B</strain>
    </source>
</reference>
<protein>
    <recommendedName>
        <fullName evidence="12">Mitochondrial import inner membrane translocase subunit</fullName>
    </recommendedName>
</protein>
<dbReference type="SUPFAM" id="SSF144122">
    <property type="entry name" value="Tim10-like"/>
    <property type="match status" value="1"/>
</dbReference>
<comment type="subcellular location">
    <subcellularLocation>
        <location evidence="1 12">Mitochondrion inner membrane</location>
        <topology evidence="1 12">Peripheral membrane protein</topology>
        <orientation evidence="1 12">Intermembrane side</orientation>
    </subcellularLocation>
</comment>
<keyword evidence="4" id="KW-0479">Metal-binding</keyword>
<dbReference type="Proteomes" id="UP000738325">
    <property type="component" value="Unassembled WGS sequence"/>
</dbReference>
<evidence type="ECO:0000256" key="8">
    <source>
        <dbReference type="ARBA" id="ARBA00023010"/>
    </source>
</evidence>
<dbReference type="FunFam" id="1.10.287.810:FF:000001">
    <property type="entry name" value="mitochondrial import inner membrane translocase subunit TIM13"/>
    <property type="match status" value="1"/>
</dbReference>
<comment type="function">
    <text evidence="12">Mitochondrial intermembrane chaperone that participates in the import and insertion of some multi-pass transmembrane proteins into the mitochondrial inner membrane. Also required for the transfer of beta-barrel precursors from the TOM complex to the sorting and assembly machinery (SAM complex) of the outer membrane. Acts as a chaperone-like protein that protects the hydrophobic precursors from aggregation and guide them through the mitochondrial intermembrane space.</text>
</comment>
<name>A0A9P6RI69_9FUNG</name>
<keyword evidence="7 12" id="KW-0653">Protein transport</keyword>
<keyword evidence="9 12" id="KW-0496">Mitochondrion</keyword>
<dbReference type="EMBL" id="JAAAIP010000292">
    <property type="protein sequence ID" value="KAG0320233.1"/>
    <property type="molecule type" value="Genomic_DNA"/>
</dbReference>
<evidence type="ECO:0000256" key="11">
    <source>
        <dbReference type="ARBA" id="ARBA00023186"/>
    </source>
</evidence>
<comment type="domain">
    <text evidence="12">The twin CX3C motif contains 4 conserved Cys residues that form 2 disulfide bonds in the mitochondrial intermembrane space.</text>
</comment>
<accession>A0A9P6RI69</accession>
<proteinExistence type="inferred from homology"/>
<keyword evidence="3 12" id="KW-0813">Transport</keyword>
<dbReference type="AlphaFoldDB" id="A0A9P6RI69"/>
<evidence type="ECO:0000256" key="4">
    <source>
        <dbReference type="ARBA" id="ARBA00022723"/>
    </source>
</evidence>
<evidence type="ECO:0000313" key="15">
    <source>
        <dbReference type="Proteomes" id="UP000738325"/>
    </source>
</evidence>
<keyword evidence="15" id="KW-1185">Reference proteome</keyword>
<feature type="domain" description="Tim10-like" evidence="13">
    <location>
        <begin position="22"/>
        <end position="82"/>
    </location>
</feature>